<evidence type="ECO:0000256" key="4">
    <source>
        <dbReference type="ARBA" id="ARBA00023128"/>
    </source>
</evidence>
<evidence type="ECO:0000313" key="7">
    <source>
        <dbReference type="EMBL" id="EDP41565.1"/>
    </source>
</evidence>
<dbReference type="PANTHER" id="PTHR46203:SF1">
    <property type="entry name" value="MITOCHONDRIAL TRANSLATION RELEASE FACTOR IN RESCUE"/>
    <property type="match status" value="1"/>
</dbReference>
<dbReference type="KEGG" id="mgl:MGL_4114"/>
<dbReference type="VEuPathDB" id="FungiDB:MGL_4114"/>
<feature type="compositionally biased region" description="Basic residues" evidence="5">
    <location>
        <begin position="227"/>
        <end position="241"/>
    </location>
</feature>
<dbReference type="InParanoid" id="A8QD46"/>
<dbReference type="AlphaFoldDB" id="A8QD46"/>
<dbReference type="InterPro" id="IPR000352">
    <property type="entry name" value="Pep_chain_release_fac_I"/>
</dbReference>
<evidence type="ECO:0000256" key="2">
    <source>
        <dbReference type="ARBA" id="ARBA00010835"/>
    </source>
</evidence>
<dbReference type="GO" id="GO:0032543">
    <property type="term" value="P:mitochondrial translation"/>
    <property type="evidence" value="ECO:0007669"/>
    <property type="project" value="UniProtKB-ARBA"/>
</dbReference>
<keyword evidence="4" id="KW-0496">Mitochondrion</keyword>
<feature type="region of interest" description="Disordered" evidence="5">
    <location>
        <begin position="84"/>
        <end position="104"/>
    </location>
</feature>
<feature type="region of interest" description="Disordered" evidence="5">
    <location>
        <begin position="204"/>
        <end position="248"/>
    </location>
</feature>
<keyword evidence="3" id="KW-0809">Transit peptide</keyword>
<proteinExistence type="inferred from homology"/>
<dbReference type="InterPro" id="IPR052405">
    <property type="entry name" value="Mito_Transl_Release_Factor"/>
</dbReference>
<dbReference type="GO" id="GO:0005739">
    <property type="term" value="C:mitochondrion"/>
    <property type="evidence" value="ECO:0007669"/>
    <property type="project" value="UniProtKB-SubCell"/>
</dbReference>
<evidence type="ECO:0000259" key="6">
    <source>
        <dbReference type="Pfam" id="PF00472"/>
    </source>
</evidence>
<evidence type="ECO:0000313" key="8">
    <source>
        <dbReference type="Proteomes" id="UP000008837"/>
    </source>
</evidence>
<evidence type="ECO:0000256" key="3">
    <source>
        <dbReference type="ARBA" id="ARBA00022946"/>
    </source>
</evidence>
<name>A8QD46_MALGO</name>
<comment type="similarity">
    <text evidence="2">Belongs to the prokaryotic/mitochondrial release factor family.</text>
</comment>
<evidence type="ECO:0000256" key="5">
    <source>
        <dbReference type="SAM" id="MobiDB-lite"/>
    </source>
</evidence>
<comment type="subcellular location">
    <subcellularLocation>
        <location evidence="1">Mitochondrion</location>
    </subcellularLocation>
</comment>
<dbReference type="Gene3D" id="3.30.160.20">
    <property type="match status" value="1"/>
</dbReference>
<dbReference type="GO" id="GO:0003747">
    <property type="term" value="F:translation release factor activity"/>
    <property type="evidence" value="ECO:0007669"/>
    <property type="project" value="InterPro"/>
</dbReference>
<feature type="domain" description="Prokaryotic-type class I peptide chain release factors" evidence="6">
    <location>
        <begin position="126"/>
        <end position="239"/>
    </location>
</feature>
<dbReference type="Pfam" id="PF00472">
    <property type="entry name" value="RF-1"/>
    <property type="match status" value="1"/>
</dbReference>
<dbReference type="GeneID" id="5853071"/>
<dbReference type="OrthoDB" id="277888at2759"/>
<keyword evidence="8" id="KW-1185">Reference proteome</keyword>
<dbReference type="RefSeq" id="XP_001728779.1">
    <property type="nucleotide sequence ID" value="XM_001728727.1"/>
</dbReference>
<dbReference type="PANTHER" id="PTHR46203">
    <property type="entry name" value="PROBABLE PEPTIDE CHAIN RELEASE FACTOR C12ORF65"/>
    <property type="match status" value="1"/>
</dbReference>
<dbReference type="STRING" id="425265.A8QD46"/>
<reference evidence="7 8" key="1">
    <citation type="journal article" date="2007" name="Proc. Natl. Acad. Sci. U.S.A.">
        <title>Dandruff-associated Malassezia genomes reveal convergent and divergent virulence traits shared with plant and human fungal pathogens.</title>
        <authorList>
            <person name="Xu J."/>
            <person name="Saunders C.W."/>
            <person name="Hu P."/>
            <person name="Grant R.A."/>
            <person name="Boekhout T."/>
            <person name="Kuramae E.E."/>
            <person name="Kronstad J.W."/>
            <person name="Deangelis Y.M."/>
            <person name="Reeder N.L."/>
            <person name="Johnstone K.R."/>
            <person name="Leland M."/>
            <person name="Fieno A.M."/>
            <person name="Begley W.M."/>
            <person name="Sun Y."/>
            <person name="Lacey M.P."/>
            <person name="Chaudhary T."/>
            <person name="Keough T."/>
            <person name="Chu L."/>
            <person name="Sears R."/>
            <person name="Yuan B."/>
            <person name="Dawson T.L.Jr."/>
        </authorList>
    </citation>
    <scope>NUCLEOTIDE SEQUENCE [LARGE SCALE GENOMIC DNA]</scope>
    <source>
        <strain evidence="8">ATCC MYA-4612 / CBS 7966</strain>
    </source>
</reference>
<dbReference type="Proteomes" id="UP000008837">
    <property type="component" value="Unassembled WGS sequence"/>
</dbReference>
<dbReference type="InterPro" id="IPR045853">
    <property type="entry name" value="Pep_chain_release_fac_I_sf"/>
</dbReference>
<accession>A8QD46</accession>
<gene>
    <name evidence="7" type="ORF">MGL_4114</name>
</gene>
<dbReference type="SUPFAM" id="SSF75620">
    <property type="entry name" value="Release factor"/>
    <property type="match status" value="1"/>
</dbReference>
<evidence type="ECO:0000256" key="1">
    <source>
        <dbReference type="ARBA" id="ARBA00004173"/>
    </source>
</evidence>
<sequence>MNLRGKLNTKYHGTKYTELNINARMLPTKASIGMNGTHSNMVFKTLYAGWKTRQVSRFPLPESRLNTHEASAGTVEAQHITETVHEKNTDPASPATRTIDRVPPGTVPEWFSAGSYAFARDGSKKMPIDLDERDIRERFIRGSGPGGQAINKLSTNVELVHIPTSTRITCQLTRSRAQNRELARRQLSQRLEWLIKQNWSHVSAQQGTKPVSRELSPSVIQSNWDKARKRKQNKRKKQRRRASNESFD</sequence>
<dbReference type="EMBL" id="AAYY01000020">
    <property type="protein sequence ID" value="EDP41565.1"/>
    <property type="molecule type" value="Genomic_DNA"/>
</dbReference>
<organism evidence="7 8">
    <name type="scientific">Malassezia globosa (strain ATCC MYA-4612 / CBS 7966)</name>
    <name type="common">Dandruff-associated fungus</name>
    <dbReference type="NCBI Taxonomy" id="425265"/>
    <lineage>
        <taxon>Eukaryota</taxon>
        <taxon>Fungi</taxon>
        <taxon>Dikarya</taxon>
        <taxon>Basidiomycota</taxon>
        <taxon>Ustilaginomycotina</taxon>
        <taxon>Malasseziomycetes</taxon>
        <taxon>Malasseziales</taxon>
        <taxon>Malasseziaceae</taxon>
        <taxon>Malassezia</taxon>
    </lineage>
</organism>
<protein>
    <recommendedName>
        <fullName evidence="6">Prokaryotic-type class I peptide chain release factors domain-containing protein</fullName>
    </recommendedName>
</protein>
<comment type="caution">
    <text evidence="7">The sequence shown here is derived from an EMBL/GenBank/DDBJ whole genome shotgun (WGS) entry which is preliminary data.</text>
</comment>